<protein>
    <submittedName>
        <fullName evidence="2">Uncharacterized protein</fullName>
    </submittedName>
</protein>
<dbReference type="GeneID" id="96903573"/>
<evidence type="ECO:0000256" key="1">
    <source>
        <dbReference type="SAM" id="Phobius"/>
    </source>
</evidence>
<proteinExistence type="predicted"/>
<dbReference type="Gene3D" id="3.30.40.10">
    <property type="entry name" value="Zinc/RING finger domain, C3HC4 (zinc finger)"/>
    <property type="match status" value="1"/>
</dbReference>
<dbReference type="HOGENOM" id="CLU_636401_0_0_1"/>
<dbReference type="EMBL" id="HE576755">
    <property type="protein sequence ID" value="CCC69967.1"/>
    <property type="molecule type" value="Genomic_DNA"/>
</dbReference>
<sequence>MLWRRKRGKSCSCWICLEEGKLDSNWYVHKCGCNLQVHKSCYIQWIYSSGLNELNQINDTFDLAGYVPAMETAVKATLLNKIDRHPAFHQNSHLWMTTGIIRTLPVPLKIVRVPIYMMDTILRGNQLLGPELPLSFVSAQCPQCKKELNLCDLGTSPSFATRILDIAYFLKRSMGFAGMMVSLIAVPLNATFFLMKLSLFQLRCLFPESALRILLDIPTSDAMDIYTDSSAGIQSIPTISKLIMIWMPMYVANFQIDIPFSYLLKPVWLLLIANQVNKYNDTTIGRTLRKVLSSTFVISFLYDIIVDSLTSYLFYKPKATSLLFSTNQRFVRLKESENNGRYFDYSNVIIKHDIYQSIFDSVAWPFLGNFTGKSLLKSLVWAKRHSKLSWFPSVYKSDIDQLVFNFIGFGTVGIVYKAIHLFITHLRWKEMKQDQKSLFDIIGQPSYVFYRDPTIMREIDATVKIDT</sequence>
<reference evidence="2 3" key="1">
    <citation type="journal article" date="2011" name="Proc. Natl. Acad. Sci. U.S.A.">
        <title>Evolutionary erosion of yeast sex chromosomes by mating-type switching accidents.</title>
        <authorList>
            <person name="Gordon J.L."/>
            <person name="Armisen D."/>
            <person name="Proux-Wera E."/>
            <person name="Oheigeartaigh S.S."/>
            <person name="Byrne K.P."/>
            <person name="Wolfe K.H."/>
        </authorList>
    </citation>
    <scope>NUCLEOTIDE SEQUENCE [LARGE SCALE GENOMIC DNA]</scope>
    <source>
        <strain evidence="3">ATCC 76901 / BCRC 22586 / CBS 4309 / NBRC 1992 / NRRL Y-12630</strain>
    </source>
</reference>
<feature type="transmembrane region" description="Helical" evidence="1">
    <location>
        <begin position="402"/>
        <end position="423"/>
    </location>
</feature>
<keyword evidence="1" id="KW-0812">Transmembrane</keyword>
<accession>G0VEH6</accession>
<dbReference type="KEGG" id="ncs:NCAS_0D03860"/>
<keyword evidence="1" id="KW-0472">Membrane</keyword>
<organism evidence="2 3">
    <name type="scientific">Naumovozyma castellii</name>
    <name type="common">Yeast</name>
    <name type="synonym">Saccharomyces castellii</name>
    <dbReference type="NCBI Taxonomy" id="27288"/>
    <lineage>
        <taxon>Eukaryota</taxon>
        <taxon>Fungi</taxon>
        <taxon>Dikarya</taxon>
        <taxon>Ascomycota</taxon>
        <taxon>Saccharomycotina</taxon>
        <taxon>Saccharomycetes</taxon>
        <taxon>Saccharomycetales</taxon>
        <taxon>Saccharomycetaceae</taxon>
        <taxon>Naumovozyma</taxon>
    </lineage>
</organism>
<keyword evidence="1" id="KW-1133">Transmembrane helix</keyword>
<feature type="transmembrane region" description="Helical" evidence="1">
    <location>
        <begin position="176"/>
        <end position="195"/>
    </location>
</feature>
<dbReference type="Proteomes" id="UP000001640">
    <property type="component" value="Chromosome 4"/>
</dbReference>
<dbReference type="AlphaFoldDB" id="G0VEH6"/>
<name>G0VEH6_NAUCA</name>
<gene>
    <name evidence="2" type="primary">NCAS0D03860</name>
    <name evidence="2" type="ordered locus">NCAS_0D03860</name>
</gene>
<dbReference type="eggNOG" id="ENOG502RQF8">
    <property type="taxonomic scope" value="Eukaryota"/>
</dbReference>
<keyword evidence="3" id="KW-1185">Reference proteome</keyword>
<feature type="transmembrane region" description="Helical" evidence="1">
    <location>
        <begin position="291"/>
        <end position="315"/>
    </location>
</feature>
<dbReference type="OrthoDB" id="4070369at2759"/>
<evidence type="ECO:0000313" key="2">
    <source>
        <dbReference type="EMBL" id="CCC69967.1"/>
    </source>
</evidence>
<dbReference type="InParanoid" id="G0VEH6"/>
<feature type="transmembrane region" description="Helical" evidence="1">
    <location>
        <begin position="250"/>
        <end position="271"/>
    </location>
</feature>
<dbReference type="FunCoup" id="G0VEH6">
    <property type="interactions" value="37"/>
</dbReference>
<dbReference type="RefSeq" id="XP_003676328.1">
    <property type="nucleotide sequence ID" value="XM_003676280.1"/>
</dbReference>
<reference key="2">
    <citation type="submission" date="2011-08" db="EMBL/GenBank/DDBJ databases">
        <title>Genome sequence of Naumovozyma castellii.</title>
        <authorList>
            <person name="Gordon J.L."/>
            <person name="Armisen D."/>
            <person name="Proux-Wera E."/>
            <person name="OhEigeartaigh S.S."/>
            <person name="Byrne K.P."/>
            <person name="Wolfe K.H."/>
        </authorList>
    </citation>
    <scope>NUCLEOTIDE SEQUENCE</scope>
    <source>
        <strain>Type strain:CBS 4309</strain>
    </source>
</reference>
<evidence type="ECO:0000313" key="3">
    <source>
        <dbReference type="Proteomes" id="UP000001640"/>
    </source>
</evidence>
<dbReference type="OMA" id="WICLEES"/>
<dbReference type="InterPro" id="IPR013083">
    <property type="entry name" value="Znf_RING/FYVE/PHD"/>
</dbReference>